<dbReference type="Proteomes" id="UP001165082">
    <property type="component" value="Unassembled WGS sequence"/>
</dbReference>
<comment type="caution">
    <text evidence="2">The sequence shown here is derived from an EMBL/GenBank/DDBJ whole genome shotgun (WGS) entry which is preliminary data.</text>
</comment>
<gene>
    <name evidence="2" type="ORF">TrRE_jg4809</name>
</gene>
<feature type="compositionally biased region" description="Acidic residues" evidence="1">
    <location>
        <begin position="20"/>
        <end position="30"/>
    </location>
</feature>
<evidence type="ECO:0000313" key="3">
    <source>
        <dbReference type="Proteomes" id="UP001165082"/>
    </source>
</evidence>
<evidence type="ECO:0000313" key="2">
    <source>
        <dbReference type="EMBL" id="GMI05543.1"/>
    </source>
</evidence>
<accession>A0A9W7F8W9</accession>
<dbReference type="AlphaFoldDB" id="A0A9W7F8W9"/>
<feature type="compositionally biased region" description="Polar residues" evidence="1">
    <location>
        <begin position="246"/>
        <end position="255"/>
    </location>
</feature>
<reference evidence="2" key="1">
    <citation type="submission" date="2022-07" db="EMBL/GenBank/DDBJ databases">
        <title>Genome analysis of Parmales, a sister group of diatoms, reveals the evolutionary specialization of diatoms from phago-mixotrophs to photoautotrophs.</title>
        <authorList>
            <person name="Ban H."/>
            <person name="Sato S."/>
            <person name="Yoshikawa S."/>
            <person name="Kazumasa Y."/>
            <person name="Nakamura Y."/>
            <person name="Ichinomiya M."/>
            <person name="Saitoh K."/>
            <person name="Sato N."/>
            <person name="Blanc-Mathieu R."/>
            <person name="Endo H."/>
            <person name="Kuwata A."/>
            <person name="Ogata H."/>
        </authorList>
    </citation>
    <scope>NUCLEOTIDE SEQUENCE</scope>
</reference>
<evidence type="ECO:0000256" key="1">
    <source>
        <dbReference type="SAM" id="MobiDB-lite"/>
    </source>
</evidence>
<feature type="region of interest" description="Disordered" evidence="1">
    <location>
        <begin position="1"/>
        <end position="103"/>
    </location>
</feature>
<sequence length="360" mass="39796">MLDDLKERNRKKFKANLERELEEGQEEVPLEEPRRKVGENGRRESANLGVIECDDDGDDCPSLFPPPQPTIDLTDDSPAKSNKSKDHFVSTSIHKKNSNRTPSFVRSRETLKYHESSTLGVVEKIRALNTEFKRQLTNCSTSAANICAKAIQFDKEKHLRELNKMEITLDEHLAHVTNMKKKITQQKRLIGKTPASTNGGGKKYMTGAAWLDKYDATEDRAAAKQQTMLQAWNLGDTKQRKKSESSCDPQTANPSITTTGITLPNSSIPNFLVPASPPISRPLHLDCTAPHMIFALGKVAAGNITESFGVKGSREYLTQTWTAELGAEIESKNGGKSLDILASPEEALKTRGAALLLEIV</sequence>
<protein>
    <submittedName>
        <fullName evidence="2">Uncharacterized protein</fullName>
    </submittedName>
</protein>
<name>A0A9W7F8W9_9STRA</name>
<dbReference type="OrthoDB" id="10481061at2759"/>
<organism evidence="2 3">
    <name type="scientific">Triparma retinervis</name>
    <dbReference type="NCBI Taxonomy" id="2557542"/>
    <lineage>
        <taxon>Eukaryota</taxon>
        <taxon>Sar</taxon>
        <taxon>Stramenopiles</taxon>
        <taxon>Ochrophyta</taxon>
        <taxon>Bolidophyceae</taxon>
        <taxon>Parmales</taxon>
        <taxon>Triparmaceae</taxon>
        <taxon>Triparma</taxon>
    </lineage>
</organism>
<feature type="compositionally biased region" description="Basic and acidic residues" evidence="1">
    <location>
        <begin position="31"/>
        <end position="45"/>
    </location>
</feature>
<feature type="region of interest" description="Disordered" evidence="1">
    <location>
        <begin position="236"/>
        <end position="255"/>
    </location>
</feature>
<dbReference type="EMBL" id="BRXZ01000120">
    <property type="protein sequence ID" value="GMI05543.1"/>
    <property type="molecule type" value="Genomic_DNA"/>
</dbReference>
<proteinExistence type="predicted"/>
<keyword evidence="3" id="KW-1185">Reference proteome</keyword>